<gene>
    <name evidence="3" type="ORF">H735_17515</name>
</gene>
<dbReference type="PANTHER" id="PTHR43228">
    <property type="entry name" value="TWO-COMPONENT RESPONSE REGULATOR"/>
    <property type="match status" value="1"/>
</dbReference>
<dbReference type="GO" id="GO:0016301">
    <property type="term" value="F:kinase activity"/>
    <property type="evidence" value="ECO:0007669"/>
    <property type="project" value="UniProtKB-KW"/>
</dbReference>
<dbReference type="Gene3D" id="3.40.50.2300">
    <property type="match status" value="1"/>
</dbReference>
<evidence type="ECO:0000259" key="2">
    <source>
        <dbReference type="PROSITE" id="PS50110"/>
    </source>
</evidence>
<dbReference type="EMBL" id="JPRD01000028">
    <property type="protein sequence ID" value="KIF51947.1"/>
    <property type="molecule type" value="Genomic_DNA"/>
</dbReference>
<comment type="caution">
    <text evidence="3">The sequence shown here is derived from an EMBL/GenBank/DDBJ whole genome shotgun (WGS) entry which is preliminary data.</text>
</comment>
<evidence type="ECO:0000256" key="1">
    <source>
        <dbReference type="PROSITE-ProRule" id="PRU00169"/>
    </source>
</evidence>
<dbReference type="InterPro" id="IPR001789">
    <property type="entry name" value="Sig_transdc_resp-reg_receiver"/>
</dbReference>
<organism evidence="3 4">
    <name type="scientific">Vibrio owensii CAIM 1854 = LMG 25443</name>
    <dbReference type="NCBI Taxonomy" id="1229493"/>
    <lineage>
        <taxon>Bacteria</taxon>
        <taxon>Pseudomonadati</taxon>
        <taxon>Pseudomonadota</taxon>
        <taxon>Gammaproteobacteria</taxon>
        <taxon>Vibrionales</taxon>
        <taxon>Vibrionaceae</taxon>
        <taxon>Vibrio</taxon>
    </lineage>
</organism>
<proteinExistence type="predicted"/>
<name>A0A0C1W6C3_9VIBR</name>
<dbReference type="SUPFAM" id="SSF48452">
    <property type="entry name" value="TPR-like"/>
    <property type="match status" value="1"/>
</dbReference>
<keyword evidence="1" id="KW-0597">Phosphoprotein</keyword>
<dbReference type="RefSeq" id="WP_020196293.1">
    <property type="nucleotide sequence ID" value="NZ_BAOH01000051.1"/>
</dbReference>
<protein>
    <submittedName>
        <fullName evidence="3">Histidine kinase</fullName>
    </submittedName>
</protein>
<dbReference type="GO" id="GO:0000160">
    <property type="term" value="P:phosphorelay signal transduction system"/>
    <property type="evidence" value="ECO:0007669"/>
    <property type="project" value="InterPro"/>
</dbReference>
<dbReference type="Pfam" id="PF00072">
    <property type="entry name" value="Response_reg"/>
    <property type="match status" value="1"/>
</dbReference>
<keyword evidence="3" id="KW-0808">Transferase</keyword>
<dbReference type="PROSITE" id="PS50110">
    <property type="entry name" value="RESPONSE_REGULATORY"/>
    <property type="match status" value="1"/>
</dbReference>
<keyword evidence="3" id="KW-0418">Kinase</keyword>
<dbReference type="Gene3D" id="1.25.40.10">
    <property type="entry name" value="Tetratricopeptide repeat domain"/>
    <property type="match status" value="1"/>
</dbReference>
<accession>A0A0C1W6C3</accession>
<dbReference type="PANTHER" id="PTHR43228:SF1">
    <property type="entry name" value="TWO-COMPONENT RESPONSE REGULATOR ARR22"/>
    <property type="match status" value="1"/>
</dbReference>
<dbReference type="AlphaFoldDB" id="A0A0C1W6C3"/>
<dbReference type="InterPro" id="IPR011990">
    <property type="entry name" value="TPR-like_helical_dom_sf"/>
</dbReference>
<dbReference type="SMART" id="SM00448">
    <property type="entry name" value="REC"/>
    <property type="match status" value="1"/>
</dbReference>
<dbReference type="Proteomes" id="UP000031586">
    <property type="component" value="Unassembled WGS sequence"/>
</dbReference>
<dbReference type="SUPFAM" id="SSF52172">
    <property type="entry name" value="CheY-like"/>
    <property type="match status" value="1"/>
</dbReference>
<evidence type="ECO:0000313" key="3">
    <source>
        <dbReference type="EMBL" id="KIF51947.1"/>
    </source>
</evidence>
<feature type="domain" description="Response regulatory" evidence="2">
    <location>
        <begin position="12"/>
        <end position="133"/>
    </location>
</feature>
<sequence length="514" mass="57719">MTAGKIEVDNISILVIDDCSTSATLIKHQLVSLGAKLSNITCVNSAQEALNAVKTRFYSFIVMDYHLSTKLTGLDLINLMSRAKLISDTTAVLMISGDATQETVLTALSGRVRHLLTKPLQTKALKNKMLAALQEQHNLAEVRQSLGKCSTLTLAEVARLHKKYATSVCVESLLIDTLVETQQFDVLENFLPFCNDKEHASRICAEAFLLHKQGKLREAVDVLANYVTHNPLCLRAIDNLVGLYETLGQHNNASILANRAFELTPSSSARMVTVSRIVSKLRQIDRLYEVGYLYASNVSSTDTLWLSAMNSYVDLISEHFKTLSSANEKKKVLIKLNDFCLLAEKQLNRNQQVDLAAFKQMMQCKLLLLEARPEYAHRKLMKSLSYYYATPNKTPLPLLKQAIPLMDFFGEFAIKQSLLALLAAKSGVPMKQSAQGDNNDKRLRDRYPFSTEMRLKKLSDNSIDATDIILDESIEFLSQRPLPPNWSNWLKDYLSGSYSSQLPTPFNLQATQWR</sequence>
<dbReference type="InterPro" id="IPR011006">
    <property type="entry name" value="CheY-like_superfamily"/>
</dbReference>
<dbReference type="InterPro" id="IPR052048">
    <property type="entry name" value="ST_Response_Regulator"/>
</dbReference>
<dbReference type="PATRIC" id="fig|1229493.5.peg.2660"/>
<evidence type="ECO:0000313" key="4">
    <source>
        <dbReference type="Proteomes" id="UP000031586"/>
    </source>
</evidence>
<feature type="modified residue" description="4-aspartylphosphate" evidence="1">
    <location>
        <position position="64"/>
    </location>
</feature>
<reference evidence="3 4" key="1">
    <citation type="submission" date="2014-07" db="EMBL/GenBank/DDBJ databases">
        <title>Unique and conserved regions in Vibrio harveyi and related species in comparison with the shrimp pathogen Vibrio harveyi CAIM 1792.</title>
        <authorList>
            <person name="Espinoza-Valles I."/>
            <person name="Vora G."/>
            <person name="Leekitcharoenphon P."/>
            <person name="Ussery D."/>
            <person name="Hoj L."/>
            <person name="Gomez-Gil B."/>
        </authorList>
    </citation>
    <scope>NUCLEOTIDE SEQUENCE [LARGE SCALE GENOMIC DNA]</scope>
    <source>
        <strain evidence="4">CAIM 1854 / LMG 25443</strain>
    </source>
</reference>